<sequence length="175" mass="19661">MPADTLATMRAHYPATTRNARLMKGLAATVGAGNEKDAWDALRAASVNRAAQIKRRIKSATRDIRLEYYDWKVVDERALLKVYEDAYRHTAERIASSYDPHVRARNQALLRDLERIIVDTEREQQAHTMAAVRKGADYGQRALWTPVIEHLPPGATLYGPGSPIWGAVNERAVRA</sequence>
<feature type="non-terminal residue" evidence="1">
    <location>
        <position position="175"/>
    </location>
</feature>
<reference evidence="1" key="1">
    <citation type="journal article" date="2014" name="Front. Microbiol.">
        <title>High frequency of phylogenetically diverse reductive dehalogenase-homologous genes in deep subseafloor sedimentary metagenomes.</title>
        <authorList>
            <person name="Kawai M."/>
            <person name="Futagami T."/>
            <person name="Toyoda A."/>
            <person name="Takaki Y."/>
            <person name="Nishi S."/>
            <person name="Hori S."/>
            <person name="Arai W."/>
            <person name="Tsubouchi T."/>
            <person name="Morono Y."/>
            <person name="Uchiyama I."/>
            <person name="Ito T."/>
            <person name="Fujiyama A."/>
            <person name="Inagaki F."/>
            <person name="Takami H."/>
        </authorList>
    </citation>
    <scope>NUCLEOTIDE SEQUENCE</scope>
    <source>
        <strain evidence="1">Expedition CK06-06</strain>
    </source>
</reference>
<comment type="caution">
    <text evidence="1">The sequence shown here is derived from an EMBL/GenBank/DDBJ whole genome shotgun (WGS) entry which is preliminary data.</text>
</comment>
<dbReference type="AlphaFoldDB" id="X0SDY3"/>
<proteinExistence type="predicted"/>
<evidence type="ECO:0000313" key="1">
    <source>
        <dbReference type="EMBL" id="GAF74097.1"/>
    </source>
</evidence>
<organism evidence="1">
    <name type="scientific">marine sediment metagenome</name>
    <dbReference type="NCBI Taxonomy" id="412755"/>
    <lineage>
        <taxon>unclassified sequences</taxon>
        <taxon>metagenomes</taxon>
        <taxon>ecological metagenomes</taxon>
    </lineage>
</organism>
<accession>X0SDY3</accession>
<dbReference type="EMBL" id="BARS01005481">
    <property type="protein sequence ID" value="GAF74097.1"/>
    <property type="molecule type" value="Genomic_DNA"/>
</dbReference>
<protein>
    <submittedName>
        <fullName evidence="1">Uncharacterized protein</fullName>
    </submittedName>
</protein>
<name>X0SDY3_9ZZZZ</name>
<gene>
    <name evidence="1" type="ORF">S01H1_10755</name>
</gene>